<dbReference type="SUPFAM" id="SSF51905">
    <property type="entry name" value="FAD/NAD(P)-binding domain"/>
    <property type="match status" value="1"/>
</dbReference>
<evidence type="ECO:0000256" key="5">
    <source>
        <dbReference type="SAM" id="MobiDB-lite"/>
    </source>
</evidence>
<protein>
    <submittedName>
        <fullName evidence="7">Phytoene dehydrogenase</fullName>
    </submittedName>
</protein>
<dbReference type="PANTHER" id="PTHR43734:SF1">
    <property type="entry name" value="PHYTOENE DESATURASE"/>
    <property type="match status" value="1"/>
</dbReference>
<evidence type="ECO:0000313" key="8">
    <source>
        <dbReference type="Proteomes" id="UP000621454"/>
    </source>
</evidence>
<dbReference type="InterPro" id="IPR002937">
    <property type="entry name" value="Amino_oxidase"/>
</dbReference>
<keyword evidence="8" id="KW-1185">Reference proteome</keyword>
<dbReference type="Proteomes" id="UP000621454">
    <property type="component" value="Unassembled WGS sequence"/>
</dbReference>
<gene>
    <name evidence="7" type="primary">crtI</name>
    <name evidence="7" type="ORF">GCM10011489_04040</name>
</gene>
<evidence type="ECO:0000313" key="7">
    <source>
        <dbReference type="EMBL" id="GGB19127.1"/>
    </source>
</evidence>
<evidence type="ECO:0000256" key="3">
    <source>
        <dbReference type="ARBA" id="ARBA00023002"/>
    </source>
</evidence>
<feature type="region of interest" description="Disordered" evidence="5">
    <location>
        <begin position="1"/>
        <end position="27"/>
    </location>
</feature>
<dbReference type="GO" id="GO:0016491">
    <property type="term" value="F:oxidoreductase activity"/>
    <property type="evidence" value="ECO:0007669"/>
    <property type="project" value="UniProtKB-KW"/>
</dbReference>
<sequence length="552" mass="58680">MNTPNDSRVGPDTLHDGAPAADGAGHEAPDTADVVVVGAGLSGLAAAAHLTGSGYRVALVESAPAVGGRVRTETIAGHRFDTGATVLTMPELVERTLAATTTGETTTGATFAESVALTPIDPTYHVRFADGTDVDIARDPESLSANITATFGEREGQAHKRLRRWLADLFDVEFDTFVDRNADGVLDYLDATSRGATMRLLSMGALAPLEMVIRRFIHDERLRRVFTFQALYAGVAPSRAPGVYALIAHMDIGMGVWYPRGGMGAIADTIAEHLVREGCSVSLNTPVDRVIVRGDTVGGVELSDGRVIDARAVVLTTDTPVTETLMRESTAARRRRRRRRVHHSPSAVVVHGLVREDLARSWPARHHTILFGDAWAQTFSEITGRRGTLMSDPSLLITRPAQSDPATFVRDGYESISVLAPCPNLDSADLPWDQLAPAYAREVLATLADRGYAGIDEHLEIVRIDHPLTWSRAGMSAGTPFAAAHRYSQTGPFRTPNVWPGIPGVVLAGSSTVPGVGIPPVLVSGRLASERVAAVLGSAHGSQPSSSAAGGR</sequence>
<feature type="domain" description="Amine oxidase" evidence="6">
    <location>
        <begin position="41"/>
        <end position="532"/>
    </location>
</feature>
<reference evidence="7" key="2">
    <citation type="submission" date="2020-09" db="EMBL/GenBank/DDBJ databases">
        <authorList>
            <person name="Sun Q."/>
            <person name="Zhou Y."/>
        </authorList>
    </citation>
    <scope>NUCLEOTIDE SEQUENCE</scope>
    <source>
        <strain evidence="7">CGMCC 1.12827</strain>
    </source>
</reference>
<dbReference type="GO" id="GO:0016117">
    <property type="term" value="P:carotenoid biosynthetic process"/>
    <property type="evidence" value="ECO:0007669"/>
    <property type="project" value="UniProtKB-KW"/>
</dbReference>
<dbReference type="NCBIfam" id="TIGR02734">
    <property type="entry name" value="crtI_fam"/>
    <property type="match status" value="1"/>
</dbReference>
<evidence type="ECO:0000256" key="2">
    <source>
        <dbReference type="ARBA" id="ARBA00022746"/>
    </source>
</evidence>
<keyword evidence="2 4" id="KW-0125">Carotenoid biosynthesis</keyword>
<dbReference type="Pfam" id="PF01593">
    <property type="entry name" value="Amino_oxidase"/>
    <property type="match status" value="1"/>
</dbReference>
<dbReference type="RefSeq" id="WP_188584913.1">
    <property type="nucleotide sequence ID" value="NZ_BMGC01000002.1"/>
</dbReference>
<reference evidence="7" key="1">
    <citation type="journal article" date="2014" name="Int. J. Syst. Evol. Microbiol.">
        <title>Complete genome sequence of Corynebacterium casei LMG S-19264T (=DSM 44701T), isolated from a smear-ripened cheese.</title>
        <authorList>
            <consortium name="US DOE Joint Genome Institute (JGI-PGF)"/>
            <person name="Walter F."/>
            <person name="Albersmeier A."/>
            <person name="Kalinowski J."/>
            <person name="Ruckert C."/>
        </authorList>
    </citation>
    <scope>NUCLEOTIDE SEQUENCE</scope>
    <source>
        <strain evidence="7">CGMCC 1.12827</strain>
    </source>
</reference>
<evidence type="ECO:0000256" key="1">
    <source>
        <dbReference type="ARBA" id="ARBA00004829"/>
    </source>
</evidence>
<dbReference type="Gene3D" id="3.50.50.60">
    <property type="entry name" value="FAD/NAD(P)-binding domain"/>
    <property type="match status" value="2"/>
</dbReference>
<organism evidence="7 8">
    <name type="scientific">Gordonia jinhuaensis</name>
    <dbReference type="NCBI Taxonomy" id="1517702"/>
    <lineage>
        <taxon>Bacteria</taxon>
        <taxon>Bacillati</taxon>
        <taxon>Actinomycetota</taxon>
        <taxon>Actinomycetes</taxon>
        <taxon>Mycobacteriales</taxon>
        <taxon>Gordoniaceae</taxon>
        <taxon>Gordonia</taxon>
    </lineage>
</organism>
<dbReference type="InterPro" id="IPR036188">
    <property type="entry name" value="FAD/NAD-bd_sf"/>
</dbReference>
<comment type="caution">
    <text evidence="7">The sequence shown here is derived from an EMBL/GenBank/DDBJ whole genome shotgun (WGS) entry which is preliminary data.</text>
</comment>
<name>A0A916SYH6_9ACTN</name>
<comment type="pathway">
    <text evidence="1 4">Carotenoid biosynthesis.</text>
</comment>
<dbReference type="AlphaFoldDB" id="A0A916SYH6"/>
<evidence type="ECO:0000259" key="6">
    <source>
        <dbReference type="Pfam" id="PF01593"/>
    </source>
</evidence>
<accession>A0A916SYH6</accession>
<comment type="similarity">
    <text evidence="4">Belongs to the carotenoid/retinoid oxidoreductase family.</text>
</comment>
<keyword evidence="3 4" id="KW-0560">Oxidoreductase</keyword>
<evidence type="ECO:0000256" key="4">
    <source>
        <dbReference type="RuleBase" id="RU362075"/>
    </source>
</evidence>
<dbReference type="InterPro" id="IPR014105">
    <property type="entry name" value="Carotenoid/retinoid_OxRdtase"/>
</dbReference>
<proteinExistence type="inferred from homology"/>
<dbReference type="PANTHER" id="PTHR43734">
    <property type="entry name" value="PHYTOENE DESATURASE"/>
    <property type="match status" value="1"/>
</dbReference>
<dbReference type="EMBL" id="BMGC01000002">
    <property type="protein sequence ID" value="GGB19127.1"/>
    <property type="molecule type" value="Genomic_DNA"/>
</dbReference>